<sequence>MKIVSDPLMPALIAVIGGAALALVVFVPFVAASYRRRGQVGWGRALLAGASLVYALALVAYTLLPFPEVGEGFCDSRIARAGAQTRPFAWIDDMAAFDVANPLRNPALLQVLMNVALFVPLGMLLRHLGGRSVLVTTLVGAAVSTLIECTQLTGNWFLYPCPYRLFDVDDLIANTAGAFLGALAAPLLRIVPGQRLTAEPGAPRPVTIPRRLLGILCDILGAWLTGAFLVASLHAILLLTGGSERAEWVVALDPVLGTWVPLVVLFVVVPMLGRGGTVGQRAVLLRPALPDGGVPSRARLLARSVLGVGGYLLLEGAGAAGLASLWGLVSLVGLFVIAERRGIAGVLTATVMLDRRVPAPSAALWSHN</sequence>
<keyword evidence="1" id="KW-1133">Transmembrane helix</keyword>
<feature type="transmembrane region" description="Helical" evidence="1">
    <location>
        <begin position="259"/>
        <end position="277"/>
    </location>
</feature>
<gene>
    <name evidence="3" type="ORF">SAMN05216377_10296</name>
</gene>
<feature type="transmembrane region" description="Helical" evidence="1">
    <location>
        <begin position="320"/>
        <end position="338"/>
    </location>
</feature>
<dbReference type="AlphaFoldDB" id="A0A1G7FTB8"/>
<feature type="transmembrane region" description="Helical" evidence="1">
    <location>
        <begin position="212"/>
        <end position="239"/>
    </location>
</feature>
<evidence type="ECO:0000313" key="3">
    <source>
        <dbReference type="EMBL" id="SDE79167.1"/>
    </source>
</evidence>
<dbReference type="Pfam" id="PF04892">
    <property type="entry name" value="VanZ"/>
    <property type="match status" value="1"/>
</dbReference>
<reference evidence="3 4" key="1">
    <citation type="submission" date="2016-10" db="EMBL/GenBank/DDBJ databases">
        <authorList>
            <person name="de Groot N.N."/>
        </authorList>
    </citation>
    <scope>NUCLEOTIDE SEQUENCE [LARGE SCALE GENOMIC DNA]</scope>
    <source>
        <strain evidence="3 4">CGMCC 4.3143</strain>
    </source>
</reference>
<dbReference type="Proteomes" id="UP000198967">
    <property type="component" value="Unassembled WGS sequence"/>
</dbReference>
<keyword evidence="1" id="KW-0812">Transmembrane</keyword>
<evidence type="ECO:0000259" key="2">
    <source>
        <dbReference type="Pfam" id="PF04892"/>
    </source>
</evidence>
<dbReference type="EMBL" id="FNBE01000002">
    <property type="protein sequence ID" value="SDE79167.1"/>
    <property type="molecule type" value="Genomic_DNA"/>
</dbReference>
<keyword evidence="1" id="KW-0472">Membrane</keyword>
<feature type="transmembrane region" description="Helical" evidence="1">
    <location>
        <begin position="132"/>
        <end position="159"/>
    </location>
</feature>
<feature type="domain" description="VanZ-like" evidence="2">
    <location>
        <begin position="52"/>
        <end position="188"/>
    </location>
</feature>
<feature type="transmembrane region" description="Helical" evidence="1">
    <location>
        <begin position="46"/>
        <end position="64"/>
    </location>
</feature>
<dbReference type="InterPro" id="IPR053150">
    <property type="entry name" value="Teicoplanin_resist-assoc"/>
</dbReference>
<organism evidence="3 4">
    <name type="scientific">Pseudonocardia oroxyli</name>
    <dbReference type="NCBI Taxonomy" id="366584"/>
    <lineage>
        <taxon>Bacteria</taxon>
        <taxon>Bacillati</taxon>
        <taxon>Actinomycetota</taxon>
        <taxon>Actinomycetes</taxon>
        <taxon>Pseudonocardiales</taxon>
        <taxon>Pseudonocardiaceae</taxon>
        <taxon>Pseudonocardia</taxon>
    </lineage>
</organism>
<keyword evidence="4" id="KW-1185">Reference proteome</keyword>
<proteinExistence type="predicted"/>
<feature type="transmembrane region" description="Helical" evidence="1">
    <location>
        <begin position="12"/>
        <end position="34"/>
    </location>
</feature>
<evidence type="ECO:0000256" key="1">
    <source>
        <dbReference type="SAM" id="Phobius"/>
    </source>
</evidence>
<dbReference type="OrthoDB" id="4822551at2"/>
<dbReference type="InterPro" id="IPR006976">
    <property type="entry name" value="VanZ-like"/>
</dbReference>
<accession>A0A1G7FTB8</accession>
<feature type="transmembrane region" description="Helical" evidence="1">
    <location>
        <begin position="107"/>
        <end position="125"/>
    </location>
</feature>
<name>A0A1G7FTB8_PSEOR</name>
<protein>
    <submittedName>
        <fullName evidence="3">Glycopeptide antibiotics resistance protein</fullName>
    </submittedName>
</protein>
<dbReference type="STRING" id="366584.SAMN05216377_10296"/>
<dbReference type="PANTHER" id="PTHR36834:SF1">
    <property type="entry name" value="INTEGRAL MEMBRANE PROTEIN"/>
    <property type="match status" value="1"/>
</dbReference>
<dbReference type="PANTHER" id="PTHR36834">
    <property type="entry name" value="MEMBRANE PROTEIN-RELATED"/>
    <property type="match status" value="1"/>
</dbReference>
<evidence type="ECO:0000313" key="4">
    <source>
        <dbReference type="Proteomes" id="UP000198967"/>
    </source>
</evidence>